<dbReference type="Pfam" id="PF03663">
    <property type="entry name" value="Glyco_hydro_76"/>
    <property type="match status" value="1"/>
</dbReference>
<evidence type="ECO:0008006" key="3">
    <source>
        <dbReference type="Google" id="ProtNLM"/>
    </source>
</evidence>
<accession>A0AAN7YJ02</accession>
<evidence type="ECO:0000313" key="2">
    <source>
        <dbReference type="Proteomes" id="UP001310890"/>
    </source>
</evidence>
<dbReference type="Proteomes" id="UP001310890">
    <property type="component" value="Unassembled WGS sequence"/>
</dbReference>
<dbReference type="EMBL" id="JAVRRL010000006">
    <property type="protein sequence ID" value="KAK5116897.1"/>
    <property type="molecule type" value="Genomic_DNA"/>
</dbReference>
<dbReference type="Gene3D" id="1.50.10.20">
    <property type="match status" value="1"/>
</dbReference>
<gene>
    <name evidence="1" type="ORF">LTR62_006618</name>
</gene>
<organism evidence="1 2">
    <name type="scientific">Meristemomyces frigidus</name>
    <dbReference type="NCBI Taxonomy" id="1508187"/>
    <lineage>
        <taxon>Eukaryota</taxon>
        <taxon>Fungi</taxon>
        <taxon>Dikarya</taxon>
        <taxon>Ascomycota</taxon>
        <taxon>Pezizomycotina</taxon>
        <taxon>Dothideomycetes</taxon>
        <taxon>Dothideomycetidae</taxon>
        <taxon>Mycosphaerellales</taxon>
        <taxon>Teratosphaeriaceae</taxon>
        <taxon>Meristemomyces</taxon>
    </lineage>
</organism>
<name>A0AAN7YJ02_9PEZI</name>
<comment type="caution">
    <text evidence="1">The sequence shown here is derived from an EMBL/GenBank/DDBJ whole genome shotgun (WGS) entry which is preliminary data.</text>
</comment>
<sequence>MHLNHDDQAYWFTEFRGSVASMQDTFWNGTQWPAAIQWTGAFLNTLLAASEVSFTNALSDNKVNVSDSQNTKPSLSSEIEDYFTQIEAYYSHEETTQIFDAAYDDVQWVVLEWLAAIRFIDQYNEHTNSSLGQKETARFAHRAHIFYHIVQDKFNTSLCGGGLTWNPALATYKNAITNELFLASSIAMYLYFPGDSDTDPYPNVDYFNATNTTLPLLPALSAHDPLLLDNAVKGYAWFKAHNFTTAQGLIVDGFHISKNQTTCDERNEMVYTYNQGVLLSGLRGLWEATGNVGYLTDGYAFVNTVINATGWNASDGYMDGQWAGLGRDGIMEDYCDASADCSQDNQIFKGIYFHHLDLFCEPLRTSIPLVPELTHIASAALAVRHQEQCAGYAPWVEHNAHAALSTRNSTGIMGGWWGANYKDNKQDAWAPALPSDSIDLWNEPEVLQQPPWVCQGQHGCRYSNRADRSGLGQEGKTWGLFTKRMAKGDINDQGRGRTIETHASGVSVAKAANDFLSRSKKT</sequence>
<dbReference type="InterPro" id="IPR053169">
    <property type="entry name" value="MUG_Protein"/>
</dbReference>
<dbReference type="SUPFAM" id="SSF48208">
    <property type="entry name" value="Six-hairpin glycosidases"/>
    <property type="match status" value="1"/>
</dbReference>
<protein>
    <recommendedName>
        <fullName evidence="3">Glycoside hydrolase family 76 protein</fullName>
    </recommendedName>
</protein>
<dbReference type="InterPro" id="IPR005198">
    <property type="entry name" value="Glyco_hydro_76"/>
</dbReference>
<proteinExistence type="predicted"/>
<reference evidence="1" key="1">
    <citation type="submission" date="2023-08" db="EMBL/GenBank/DDBJ databases">
        <title>Black Yeasts Isolated from many extreme environments.</title>
        <authorList>
            <person name="Coleine C."/>
            <person name="Stajich J.E."/>
            <person name="Selbmann L."/>
        </authorList>
    </citation>
    <scope>NUCLEOTIDE SEQUENCE</scope>
    <source>
        <strain evidence="1">CCFEE 5401</strain>
    </source>
</reference>
<dbReference type="PANTHER" id="PTHR47791:SF2">
    <property type="entry name" value="ENDO MANNANASE, GH76 FAMILY (EUROFUNG)"/>
    <property type="match status" value="1"/>
</dbReference>
<evidence type="ECO:0000313" key="1">
    <source>
        <dbReference type="EMBL" id="KAK5116897.1"/>
    </source>
</evidence>
<dbReference type="GO" id="GO:0005975">
    <property type="term" value="P:carbohydrate metabolic process"/>
    <property type="evidence" value="ECO:0007669"/>
    <property type="project" value="InterPro"/>
</dbReference>
<dbReference type="PANTHER" id="PTHR47791">
    <property type="entry name" value="MEIOTICALLY UP-REGULATED GENE 191 PROTEIN"/>
    <property type="match status" value="1"/>
</dbReference>
<dbReference type="AlphaFoldDB" id="A0AAN7YJ02"/>
<dbReference type="InterPro" id="IPR008928">
    <property type="entry name" value="6-hairpin_glycosidase_sf"/>
</dbReference>